<dbReference type="InterPro" id="IPR015421">
    <property type="entry name" value="PyrdxlP-dep_Trfase_major"/>
</dbReference>
<dbReference type="PANTHER" id="PTHR46383">
    <property type="entry name" value="ASPARTATE AMINOTRANSFERASE"/>
    <property type="match status" value="1"/>
</dbReference>
<dbReference type="GO" id="GO:0006520">
    <property type="term" value="P:amino acid metabolic process"/>
    <property type="evidence" value="ECO:0007669"/>
    <property type="project" value="InterPro"/>
</dbReference>
<sequence>MPKLADDLSMTLNTRLNTLSPSKIRAFDAKASTIPGIIKLTIGEPDLNTPDHVKKAAIADIEANDSHYAPQAGKPELLKAFSNYLKRSINVDYDPESEICVTVGATGALNDVFMAILNPGDKILVPTPVWALYFQLIKLTGAIPVQIDTSKDGFVLTPEHLEEVLNGEGKGAKAIILTDPSNPTGRVYPEETLKGLAKVITKYQLFSISDEIYAELVYDNNVHHSLSEYIPERNILISGLSKAYAMTGWRLGFIAAPSQIMQSIRKINAFLVTSVTDNVQAAAIEALNNGQDDPLKSRKIYEDRLIFMKKGLEDLGFELSTPQGAFYIFAKIPDTFGQDDVAFANELASKAKVGVTPGRYFGKGGEGYVRLSYASSTEDLQEALRRIKKYVDNI</sequence>
<dbReference type="InterPro" id="IPR004839">
    <property type="entry name" value="Aminotransferase_I/II_large"/>
</dbReference>
<comment type="caution">
    <text evidence="8">The sequence shown here is derived from an EMBL/GenBank/DDBJ whole genome shotgun (WGS) entry which is preliminary data.</text>
</comment>
<evidence type="ECO:0000313" key="8">
    <source>
        <dbReference type="EMBL" id="KRM41220.1"/>
    </source>
</evidence>
<dbReference type="RefSeq" id="WP_025081133.1">
    <property type="nucleotide sequence ID" value="NZ_AZGI01000002.1"/>
</dbReference>
<evidence type="ECO:0000313" key="9">
    <source>
        <dbReference type="Proteomes" id="UP000051223"/>
    </source>
</evidence>
<evidence type="ECO:0000256" key="6">
    <source>
        <dbReference type="RuleBase" id="RU000481"/>
    </source>
</evidence>
<dbReference type="SUPFAM" id="SSF53383">
    <property type="entry name" value="PLP-dependent transferases"/>
    <property type="match status" value="1"/>
</dbReference>
<dbReference type="PROSITE" id="PS00105">
    <property type="entry name" value="AA_TRANSFER_CLASS_1"/>
    <property type="match status" value="1"/>
</dbReference>
<feature type="domain" description="Aminotransferase class I/classII large" evidence="7">
    <location>
        <begin position="37"/>
        <end position="387"/>
    </location>
</feature>
<keyword evidence="3 6" id="KW-0032">Aminotransferase</keyword>
<dbReference type="Gene3D" id="3.90.1150.10">
    <property type="entry name" value="Aspartate Aminotransferase, domain 1"/>
    <property type="match status" value="1"/>
</dbReference>
<keyword evidence="4 6" id="KW-0808">Transferase</keyword>
<dbReference type="eggNOG" id="COG0436">
    <property type="taxonomic scope" value="Bacteria"/>
</dbReference>
<dbReference type="PRINTS" id="PR00753">
    <property type="entry name" value="ACCSYNTHASE"/>
</dbReference>
<dbReference type="PANTHER" id="PTHR46383:SF4">
    <property type="entry name" value="AMINOTRANSFERASE"/>
    <property type="match status" value="1"/>
</dbReference>
<dbReference type="PATRIC" id="fig|1423754.3.peg.1268"/>
<proteinExistence type="inferred from homology"/>
<keyword evidence="5" id="KW-0663">Pyridoxal phosphate</keyword>
<dbReference type="FunFam" id="3.40.640.10:FF:000033">
    <property type="entry name" value="Aspartate aminotransferase"/>
    <property type="match status" value="1"/>
</dbReference>
<evidence type="ECO:0000256" key="2">
    <source>
        <dbReference type="ARBA" id="ARBA00007441"/>
    </source>
</evidence>
<dbReference type="CDD" id="cd00609">
    <property type="entry name" value="AAT_like"/>
    <property type="match status" value="1"/>
</dbReference>
<accession>A0A0R1YK07</accession>
<dbReference type="Pfam" id="PF00155">
    <property type="entry name" value="Aminotran_1_2"/>
    <property type="match status" value="1"/>
</dbReference>
<dbReference type="InterPro" id="IPR004838">
    <property type="entry name" value="NHTrfase_class1_PyrdxlP-BS"/>
</dbReference>
<evidence type="ECO:0000256" key="3">
    <source>
        <dbReference type="ARBA" id="ARBA00022576"/>
    </source>
</evidence>
<protein>
    <recommendedName>
        <fullName evidence="6">Aminotransferase</fullName>
        <ecNumber evidence="6">2.6.1.-</ecNumber>
    </recommendedName>
</protein>
<dbReference type="InterPro" id="IPR050596">
    <property type="entry name" value="AspAT/PAT-like"/>
</dbReference>
<dbReference type="Proteomes" id="UP000051223">
    <property type="component" value="Unassembled WGS sequence"/>
</dbReference>
<dbReference type="EC" id="2.6.1.-" evidence="6"/>
<evidence type="ECO:0000256" key="1">
    <source>
        <dbReference type="ARBA" id="ARBA00001933"/>
    </source>
</evidence>
<dbReference type="Gene3D" id="3.40.640.10">
    <property type="entry name" value="Type I PLP-dependent aspartate aminotransferase-like (Major domain)"/>
    <property type="match status" value="1"/>
</dbReference>
<dbReference type="GO" id="GO:0008483">
    <property type="term" value="F:transaminase activity"/>
    <property type="evidence" value="ECO:0007669"/>
    <property type="project" value="UniProtKB-KW"/>
</dbReference>
<dbReference type="EMBL" id="AZGI01000002">
    <property type="protein sequence ID" value="KRM41220.1"/>
    <property type="molecule type" value="Genomic_DNA"/>
</dbReference>
<dbReference type="OrthoDB" id="9802328at2"/>
<name>A0A0R1YK07_9LACO</name>
<dbReference type="GO" id="GO:0030170">
    <property type="term" value="F:pyridoxal phosphate binding"/>
    <property type="evidence" value="ECO:0007669"/>
    <property type="project" value="InterPro"/>
</dbReference>
<evidence type="ECO:0000256" key="4">
    <source>
        <dbReference type="ARBA" id="ARBA00022679"/>
    </source>
</evidence>
<gene>
    <name evidence="8" type="ORF">FC39_GL001231</name>
</gene>
<comment type="cofactor">
    <cofactor evidence="1 6">
        <name>pyridoxal 5'-phosphate</name>
        <dbReference type="ChEBI" id="CHEBI:597326"/>
    </cofactor>
</comment>
<organism evidence="8 9">
    <name type="scientific">Lactobacillus hamsteri DSM 5661 = JCM 6256</name>
    <dbReference type="NCBI Taxonomy" id="1423754"/>
    <lineage>
        <taxon>Bacteria</taxon>
        <taxon>Bacillati</taxon>
        <taxon>Bacillota</taxon>
        <taxon>Bacilli</taxon>
        <taxon>Lactobacillales</taxon>
        <taxon>Lactobacillaceae</taxon>
        <taxon>Lactobacillus</taxon>
    </lineage>
</organism>
<evidence type="ECO:0000259" key="7">
    <source>
        <dbReference type="Pfam" id="PF00155"/>
    </source>
</evidence>
<dbReference type="InterPro" id="IPR015422">
    <property type="entry name" value="PyrdxlP-dep_Trfase_small"/>
</dbReference>
<keyword evidence="9" id="KW-1185">Reference proteome</keyword>
<dbReference type="InterPro" id="IPR015424">
    <property type="entry name" value="PyrdxlP-dep_Trfase"/>
</dbReference>
<dbReference type="STRING" id="1423754.FC39_GL001231"/>
<comment type="similarity">
    <text evidence="2 6">Belongs to the class-I pyridoxal-phosphate-dependent aminotransferase family.</text>
</comment>
<evidence type="ECO:0000256" key="5">
    <source>
        <dbReference type="ARBA" id="ARBA00022898"/>
    </source>
</evidence>
<dbReference type="AlphaFoldDB" id="A0A0R1YK07"/>
<reference evidence="8 9" key="1">
    <citation type="journal article" date="2015" name="Genome Announc.">
        <title>Expanding the biotechnology potential of lactobacilli through comparative genomics of 213 strains and associated genera.</title>
        <authorList>
            <person name="Sun Z."/>
            <person name="Harris H.M."/>
            <person name="McCann A."/>
            <person name="Guo C."/>
            <person name="Argimon S."/>
            <person name="Zhang W."/>
            <person name="Yang X."/>
            <person name="Jeffery I.B."/>
            <person name="Cooney J.C."/>
            <person name="Kagawa T.F."/>
            <person name="Liu W."/>
            <person name="Song Y."/>
            <person name="Salvetti E."/>
            <person name="Wrobel A."/>
            <person name="Rasinkangas P."/>
            <person name="Parkhill J."/>
            <person name="Rea M.C."/>
            <person name="O'Sullivan O."/>
            <person name="Ritari J."/>
            <person name="Douillard F.P."/>
            <person name="Paul Ross R."/>
            <person name="Yang R."/>
            <person name="Briner A.E."/>
            <person name="Felis G.E."/>
            <person name="de Vos W.M."/>
            <person name="Barrangou R."/>
            <person name="Klaenhammer T.R."/>
            <person name="Caufield P.W."/>
            <person name="Cui Y."/>
            <person name="Zhang H."/>
            <person name="O'Toole P.W."/>
        </authorList>
    </citation>
    <scope>NUCLEOTIDE SEQUENCE [LARGE SCALE GENOMIC DNA]</scope>
    <source>
        <strain evidence="8 9">DSM 5661</strain>
    </source>
</reference>